<name>A0ABM5ZB17_9BURK</name>
<evidence type="ECO:0000313" key="2">
    <source>
        <dbReference type="Proteomes" id="UP000074914"/>
    </source>
</evidence>
<sequence>MYRFFESFLSKMAAKFRSISRATKNEMSLGDLYGDAWVVAAEIGGRRGRVIDFSDPLDQDLILGALNIRNVKKAEKNMRFAVRIDETHDVDGDEVSPWSNRLRAHETSDPLVLLLHREEMEREEDALVSSYSEYAAYIVALFQFKDDRLKLCEYLLIASVTLRSRMNKAETKVKVQSSLFDRRERIGSKFMPLPGQRYLTPATQQFENRQQLLGF</sequence>
<proteinExistence type="predicted"/>
<dbReference type="Proteomes" id="UP000074914">
    <property type="component" value="Chromosome"/>
</dbReference>
<organism evidence="1 2">
    <name type="scientific">Collimonas pratensis</name>
    <dbReference type="NCBI Taxonomy" id="279113"/>
    <lineage>
        <taxon>Bacteria</taxon>
        <taxon>Pseudomonadati</taxon>
        <taxon>Pseudomonadota</taxon>
        <taxon>Betaproteobacteria</taxon>
        <taxon>Burkholderiales</taxon>
        <taxon>Oxalobacteraceae</taxon>
        <taxon>Collimonas</taxon>
    </lineage>
</organism>
<dbReference type="EMBL" id="CP013236">
    <property type="protein sequence ID" value="AMP16312.1"/>
    <property type="molecule type" value="Genomic_DNA"/>
</dbReference>
<keyword evidence="2" id="KW-1185">Reference proteome</keyword>
<gene>
    <name evidence="1" type="ORF">CPter291_4079</name>
</gene>
<reference evidence="1 2" key="1">
    <citation type="submission" date="2015-11" db="EMBL/GenBank/DDBJ databases">
        <title>Exploring the genomic traits of fungus-feeding bacterial genus Collimonas.</title>
        <authorList>
            <person name="Song C."/>
            <person name="Schmidt R."/>
            <person name="de Jager V."/>
            <person name="Krzyzanowska D."/>
            <person name="Jongedijk E."/>
            <person name="Cankar K."/>
            <person name="Beekwilder J."/>
            <person name="van Veen A."/>
            <person name="de Boer W."/>
            <person name="van Veen J.A."/>
            <person name="Garbeva P."/>
        </authorList>
    </citation>
    <scope>NUCLEOTIDE SEQUENCE [LARGE SCALE GENOMIC DNA]</scope>
    <source>
        <strain evidence="1 2">Ter291</strain>
    </source>
</reference>
<protein>
    <submittedName>
        <fullName evidence="1">Uncharacterized protein</fullName>
    </submittedName>
</protein>
<evidence type="ECO:0000313" key="1">
    <source>
        <dbReference type="EMBL" id="AMP16312.1"/>
    </source>
</evidence>
<accession>A0ABM5ZB17</accession>